<comment type="caution">
    <text evidence="2">The sequence shown here is derived from an EMBL/GenBank/DDBJ whole genome shotgun (WGS) entry which is preliminary data.</text>
</comment>
<evidence type="ECO:0000256" key="1">
    <source>
        <dbReference type="SAM" id="SignalP"/>
    </source>
</evidence>
<dbReference type="AlphaFoldDB" id="A0A1T3MM74"/>
<evidence type="ECO:0008006" key="4">
    <source>
        <dbReference type="Google" id="ProtNLM"/>
    </source>
</evidence>
<dbReference type="RefSeq" id="WP_078771377.1">
    <property type="nucleotide sequence ID" value="NZ_CBCSBR010000021.1"/>
</dbReference>
<dbReference type="Proteomes" id="UP000190813">
    <property type="component" value="Unassembled WGS sequence"/>
</dbReference>
<gene>
    <name evidence="2" type="ORF">BAZ10_00490</name>
</gene>
<keyword evidence="3" id="KW-1185">Reference proteome</keyword>
<dbReference type="InterPro" id="IPR021457">
    <property type="entry name" value="DUF3108"/>
</dbReference>
<sequence length="242" mass="27910">MKSVRFFIPAILLFFSASVLNAQEKIQTPKHNDVNSALIKNEETEMNWYAVKDTTKIEIGKVITKISRAANEVNITTTVKMKGAPADWTDETSAKLPNLAPVKHSSFNMQRDMVLNFGKEVTGYYLDKASNKKTEINEKTSEDFFDSNIYPQLIRWLPLKENYKTNIAIYDYNPKKSGVLKVNIQNTEKGMFKNIPVWIVKTTDGITDHKVITTFYIDLKTRQLLKQEMDMGQRKMLMERVK</sequence>
<feature type="signal peptide" evidence="1">
    <location>
        <begin position="1"/>
        <end position="22"/>
    </location>
</feature>
<accession>A0A1T3MM74</accession>
<dbReference type="Pfam" id="PF11306">
    <property type="entry name" value="DUF3108"/>
    <property type="match status" value="1"/>
</dbReference>
<feature type="chain" id="PRO_5012345944" description="Outer membrane lipoprotein-sorting protein" evidence="1">
    <location>
        <begin position="23"/>
        <end position="242"/>
    </location>
</feature>
<protein>
    <recommendedName>
        <fullName evidence="4">Outer membrane lipoprotein-sorting protein</fullName>
    </recommendedName>
</protein>
<evidence type="ECO:0000313" key="3">
    <source>
        <dbReference type="Proteomes" id="UP000190813"/>
    </source>
</evidence>
<evidence type="ECO:0000313" key="2">
    <source>
        <dbReference type="EMBL" id="OPC65753.1"/>
    </source>
</evidence>
<dbReference type="EMBL" id="MAHX01000013">
    <property type="protein sequence ID" value="OPC65753.1"/>
    <property type="molecule type" value="Genomic_DNA"/>
</dbReference>
<keyword evidence="1" id="KW-0732">Signal</keyword>
<reference evidence="2 3" key="1">
    <citation type="submission" date="2016-06" db="EMBL/GenBank/DDBJ databases">
        <title>Revisiting the taxonomy of the Elizabethkingia Genus based on Whole-Genome Sequencing, Optical Mapping, and MALDI-TOF.</title>
        <authorList>
            <person name="Nicholson A.C."/>
        </authorList>
    </citation>
    <scope>NUCLEOTIDE SEQUENCE [LARGE SCALE GENOMIC DNA]</scope>
    <source>
        <strain evidence="2 3">G4070</strain>
    </source>
</reference>
<name>A0A1T3MM74_9FLAO</name>
<proteinExistence type="predicted"/>
<organism evidence="2 3">
    <name type="scientific">Elizabethkingia occulta</name>
    <dbReference type="NCBI Taxonomy" id="1867263"/>
    <lineage>
        <taxon>Bacteria</taxon>
        <taxon>Pseudomonadati</taxon>
        <taxon>Bacteroidota</taxon>
        <taxon>Flavobacteriia</taxon>
        <taxon>Flavobacteriales</taxon>
        <taxon>Weeksellaceae</taxon>
        <taxon>Elizabethkingia</taxon>
    </lineage>
</organism>